<feature type="transmembrane region" description="Helical" evidence="5">
    <location>
        <begin position="261"/>
        <end position="288"/>
    </location>
</feature>
<gene>
    <name evidence="8" type="primary">LOC422295</name>
</gene>
<feature type="transmembrane region" description="Helical" evidence="5">
    <location>
        <begin position="227"/>
        <end position="249"/>
    </location>
</feature>
<evidence type="ECO:0000313" key="9">
    <source>
        <dbReference type="Proteomes" id="UP000000539"/>
    </source>
</evidence>
<dbReference type="Gene3D" id="2.60.40.10">
    <property type="entry name" value="Immunoglobulins"/>
    <property type="match status" value="2"/>
</dbReference>
<sequence>MLLHHPVELLGVLLAGLLVPLKQAAEVESALQRRVAMVGSSVLLAGPHNITLIHSVQWEHLNGTASHTILQYERHNLTIHMPYIARAHLHASNGSLLLEDLQESDSGIYRVTVNRAERESLTILLDVLKPVSHPQLWSRGLVAKASGEVLCEVAEGRADTFTWKKDGQMLPPDRSYHLSGSLSVLHLRVAKKSDCGSYSCNASNGISWQETSLNVTVAGLSPPLQDVLRISVVAVVFAAVSGWGIIFPVCQSEKLRIRGELWRWLSAYTCGLVCISSILAGTAGILWMREEGPSIAVIVPEIFLLYVIVITFLVAFTVTFQPTKLIQLKSTADLITSVPSHAGSPCPPVEAHSDISSLSFPWPAQRTMGYAAPGGVLLVVVTSSFHMKNIHQRHEEGCTAFMDVTTLVVSTAAVLALPILAIFLCYHTTQGWLQEHDSSCADKERSFEMSLPISMDPDLTS</sequence>
<keyword evidence="9" id="KW-1185">Reference proteome</keyword>
<dbReference type="PROSITE" id="PS50835">
    <property type="entry name" value="IG_LIKE"/>
    <property type="match status" value="1"/>
</dbReference>
<dbReference type="Proteomes" id="UP000000539">
    <property type="component" value="Chromosome 4"/>
</dbReference>
<dbReference type="OMA" id="NASMSEY"/>
<dbReference type="GO" id="GO:0016020">
    <property type="term" value="C:membrane"/>
    <property type="evidence" value="ECO:0007669"/>
    <property type="project" value="UniProtKB-SubCell"/>
</dbReference>
<evidence type="ECO:0000256" key="2">
    <source>
        <dbReference type="ARBA" id="ARBA00022729"/>
    </source>
</evidence>
<proteinExistence type="predicted"/>
<keyword evidence="3 5" id="KW-0472">Membrane</keyword>
<evidence type="ECO:0000256" key="6">
    <source>
        <dbReference type="SAM" id="SignalP"/>
    </source>
</evidence>
<keyword evidence="4" id="KW-0325">Glycoprotein</keyword>
<dbReference type="GeneID" id="422295"/>
<reference evidence="8" key="3">
    <citation type="submission" date="2025-09" db="UniProtKB">
        <authorList>
            <consortium name="Ensembl"/>
        </authorList>
    </citation>
    <scope>IDENTIFICATION</scope>
    <source>
        <strain evidence="8">broiler</strain>
    </source>
</reference>
<evidence type="ECO:0000313" key="8">
    <source>
        <dbReference type="Ensembl" id="ENSGALP00010021304.1"/>
    </source>
</evidence>
<feature type="transmembrane region" description="Helical" evidence="5">
    <location>
        <begin position="368"/>
        <end position="387"/>
    </location>
</feature>
<dbReference type="OrthoDB" id="6353782at2759"/>
<dbReference type="GO" id="GO:0005911">
    <property type="term" value="C:cell-cell junction"/>
    <property type="evidence" value="ECO:0000318"/>
    <property type="project" value="GO_Central"/>
</dbReference>
<dbReference type="InterPro" id="IPR015631">
    <property type="entry name" value="CD2/SLAM_rcpt"/>
</dbReference>
<feature type="chain" id="PRO_5036464392" description="Ig-like domain-containing protein" evidence="6">
    <location>
        <begin position="25"/>
        <end position="461"/>
    </location>
</feature>
<evidence type="ECO:0000256" key="4">
    <source>
        <dbReference type="ARBA" id="ARBA00023180"/>
    </source>
</evidence>
<reference evidence="8" key="1">
    <citation type="submission" date="2020-11" db="EMBL/GenBank/DDBJ databases">
        <title>Gallus gallus (Chicken) genome, bGalGal1, GRCg7b, maternal haplotype autosomes + Z &amp; W.</title>
        <authorList>
            <person name="Warren W."/>
            <person name="Formenti G."/>
            <person name="Fedrigo O."/>
            <person name="Haase B."/>
            <person name="Mountcastle J."/>
            <person name="Balacco J."/>
            <person name="Tracey A."/>
            <person name="Schneider V."/>
            <person name="Okimoto R."/>
            <person name="Cheng H."/>
            <person name="Hawken R."/>
            <person name="Howe K."/>
            <person name="Jarvis E.D."/>
        </authorList>
    </citation>
    <scope>NUCLEOTIDE SEQUENCE [LARGE SCALE GENOMIC DNA]</scope>
    <source>
        <strain evidence="8">Broiler</strain>
    </source>
</reference>
<feature type="signal peptide" evidence="6">
    <location>
        <begin position="1"/>
        <end position="24"/>
    </location>
</feature>
<dbReference type="Ensembl" id="ENSGALT00010036555.1">
    <property type="protein sequence ID" value="ENSGALP00010021304.1"/>
    <property type="gene ID" value="ENSGALG00010015169.1"/>
</dbReference>
<organism evidence="8 9">
    <name type="scientific">Gallus gallus</name>
    <name type="common">Chicken</name>
    <dbReference type="NCBI Taxonomy" id="9031"/>
    <lineage>
        <taxon>Eukaryota</taxon>
        <taxon>Metazoa</taxon>
        <taxon>Chordata</taxon>
        <taxon>Craniata</taxon>
        <taxon>Vertebrata</taxon>
        <taxon>Euteleostomi</taxon>
        <taxon>Archelosauria</taxon>
        <taxon>Archosauria</taxon>
        <taxon>Dinosauria</taxon>
        <taxon>Saurischia</taxon>
        <taxon>Theropoda</taxon>
        <taxon>Coelurosauria</taxon>
        <taxon>Aves</taxon>
        <taxon>Neognathae</taxon>
        <taxon>Galloanserae</taxon>
        <taxon>Galliformes</taxon>
        <taxon>Phasianidae</taxon>
        <taxon>Phasianinae</taxon>
        <taxon>Gallus</taxon>
    </lineage>
</organism>
<dbReference type="PANTHER" id="PTHR12080:SF59">
    <property type="entry name" value="HEPATIC AND GLIAL CELL ADHESION MOLECULE"/>
    <property type="match status" value="1"/>
</dbReference>
<feature type="transmembrane region" description="Helical" evidence="5">
    <location>
        <begin position="294"/>
        <end position="320"/>
    </location>
</feature>
<dbReference type="AlphaFoldDB" id="A0A8V0YY98"/>
<feature type="domain" description="Ig-like" evidence="7">
    <location>
        <begin position="130"/>
        <end position="216"/>
    </location>
</feature>
<dbReference type="SMART" id="SM00409">
    <property type="entry name" value="IG"/>
    <property type="match status" value="2"/>
</dbReference>
<dbReference type="RefSeq" id="XP_040555184.1">
    <property type="nucleotide sequence ID" value="XM_040699250.2"/>
</dbReference>
<dbReference type="GeneTree" id="ENSGT00940000173950"/>
<comment type="subcellular location">
    <subcellularLocation>
        <location evidence="1">Membrane</location>
    </subcellularLocation>
</comment>
<dbReference type="GO" id="GO:0006955">
    <property type="term" value="P:immune response"/>
    <property type="evidence" value="ECO:0000318"/>
    <property type="project" value="GO_Central"/>
</dbReference>
<evidence type="ECO:0000256" key="5">
    <source>
        <dbReference type="SAM" id="Phobius"/>
    </source>
</evidence>
<accession>A0A8V0YY98</accession>
<keyword evidence="5" id="KW-1133">Transmembrane helix</keyword>
<evidence type="ECO:0000256" key="1">
    <source>
        <dbReference type="ARBA" id="ARBA00004370"/>
    </source>
</evidence>
<dbReference type="PANTHER" id="PTHR12080">
    <property type="entry name" value="SIGNALING LYMPHOCYTIC ACTIVATION MOLECULE"/>
    <property type="match status" value="1"/>
</dbReference>
<dbReference type="InterPro" id="IPR003599">
    <property type="entry name" value="Ig_sub"/>
</dbReference>
<dbReference type="FunCoup" id="A0A8V0YY98">
    <property type="interactions" value="5"/>
</dbReference>
<keyword evidence="2 6" id="KW-0732">Signal</keyword>
<feature type="transmembrane region" description="Helical" evidence="5">
    <location>
        <begin position="407"/>
        <end position="426"/>
    </location>
</feature>
<dbReference type="CDD" id="cd00096">
    <property type="entry name" value="Ig"/>
    <property type="match status" value="1"/>
</dbReference>
<name>A0A8V0YY98_CHICK</name>
<evidence type="ECO:0000259" key="7">
    <source>
        <dbReference type="PROSITE" id="PS50835"/>
    </source>
</evidence>
<dbReference type="InterPro" id="IPR036179">
    <property type="entry name" value="Ig-like_dom_sf"/>
</dbReference>
<keyword evidence="5" id="KW-0812">Transmembrane</keyword>
<protein>
    <recommendedName>
        <fullName evidence="7">Ig-like domain-containing protein</fullName>
    </recommendedName>
</protein>
<reference evidence="8" key="2">
    <citation type="submission" date="2025-08" db="UniProtKB">
        <authorList>
            <consortium name="Ensembl"/>
        </authorList>
    </citation>
    <scope>IDENTIFICATION</scope>
    <source>
        <strain evidence="8">broiler</strain>
    </source>
</reference>
<dbReference type="Pfam" id="PF13927">
    <property type="entry name" value="Ig_3"/>
    <property type="match status" value="1"/>
</dbReference>
<dbReference type="InterPro" id="IPR013783">
    <property type="entry name" value="Ig-like_fold"/>
</dbReference>
<dbReference type="SUPFAM" id="SSF48726">
    <property type="entry name" value="Immunoglobulin"/>
    <property type="match status" value="2"/>
</dbReference>
<dbReference type="InterPro" id="IPR007110">
    <property type="entry name" value="Ig-like_dom"/>
</dbReference>
<evidence type="ECO:0000256" key="3">
    <source>
        <dbReference type="ARBA" id="ARBA00023136"/>
    </source>
</evidence>